<sequence length="108" mass="11508">MTALLDTRRRALRASLDGITRRVNALESYADQVAQADDRYRELQQIQALTDGSDDVLDFLARTAGDDLAVAEIEGMTGKAAAVADAFTVALESAKEAAVIALPARKTA</sequence>
<dbReference type="EMBL" id="AP035769">
    <property type="protein sequence ID" value="BFO23094.1"/>
    <property type="molecule type" value="Genomic_DNA"/>
</dbReference>
<evidence type="ECO:0000313" key="1">
    <source>
        <dbReference type="EMBL" id="BFO23094.1"/>
    </source>
</evidence>
<dbReference type="AlphaFoldDB" id="A0AAT9HZZ1"/>
<reference evidence="1" key="1">
    <citation type="submission" date="2024-06" db="EMBL/GenBank/DDBJ databases">
        <authorList>
            <consortium name="consrtm"/>
            <person name="Uemura M."/>
            <person name="Terahara T."/>
        </authorList>
    </citation>
    <scope>NUCLEOTIDE SEQUENCE</scope>
    <source>
        <strain evidence="1">KM77-8</strain>
        <plasmid evidence="1">pKM77-8_1</plasmid>
    </source>
</reference>
<accession>A0AAT9HZZ1</accession>
<gene>
    <name evidence="1" type="ORF">SHKM778_94820</name>
</gene>
<name>A0AAT9HZZ1_9ACTN</name>
<keyword evidence="1" id="KW-0614">Plasmid</keyword>
<geneLocation type="plasmid" evidence="1">
    <name>pKM77-8_1</name>
</geneLocation>
<organism evidence="1">
    <name type="scientific">Streptomyces haneummycinicus</name>
    <dbReference type="NCBI Taxonomy" id="3074435"/>
    <lineage>
        <taxon>Bacteria</taxon>
        <taxon>Bacillati</taxon>
        <taxon>Actinomycetota</taxon>
        <taxon>Actinomycetes</taxon>
        <taxon>Kitasatosporales</taxon>
        <taxon>Streptomycetaceae</taxon>
        <taxon>Streptomyces</taxon>
    </lineage>
</organism>
<reference evidence="1" key="2">
    <citation type="submission" date="2024-07" db="EMBL/GenBank/DDBJ databases">
        <title>Streptomyces haneummycinica sp. nov., a new antibiotic-producing actinobacterium isolated from marine sediment.</title>
        <authorList>
            <person name="Uemura M."/>
            <person name="Hamada M."/>
            <person name="Hirano S."/>
            <person name="Kobayashi K."/>
            <person name="Ohshiro T."/>
            <person name="Kobayashi T."/>
            <person name="Terahara T."/>
        </authorList>
    </citation>
    <scope>NUCLEOTIDE SEQUENCE</scope>
    <source>
        <strain evidence="1">KM77-8</strain>
        <plasmid evidence="1">pKM77-8_1</plasmid>
    </source>
</reference>
<protein>
    <submittedName>
        <fullName evidence="1">Uncharacterized protein</fullName>
    </submittedName>
</protein>
<proteinExistence type="predicted"/>